<dbReference type="Proteomes" id="UP000054560">
    <property type="component" value="Unassembled WGS sequence"/>
</dbReference>
<name>A0A0L0F1E3_9EUKA</name>
<reference evidence="1 2" key="1">
    <citation type="submission" date="2011-02" db="EMBL/GenBank/DDBJ databases">
        <title>The Genome Sequence of Sphaeroforma arctica JP610.</title>
        <authorList>
            <consortium name="The Broad Institute Genome Sequencing Platform"/>
            <person name="Russ C."/>
            <person name="Cuomo C."/>
            <person name="Young S.K."/>
            <person name="Zeng Q."/>
            <person name="Gargeya S."/>
            <person name="Alvarado L."/>
            <person name="Berlin A."/>
            <person name="Chapman S.B."/>
            <person name="Chen Z."/>
            <person name="Freedman E."/>
            <person name="Gellesch M."/>
            <person name="Goldberg J."/>
            <person name="Griggs A."/>
            <person name="Gujja S."/>
            <person name="Heilman E."/>
            <person name="Heiman D."/>
            <person name="Howarth C."/>
            <person name="Mehta T."/>
            <person name="Neiman D."/>
            <person name="Pearson M."/>
            <person name="Roberts A."/>
            <person name="Saif S."/>
            <person name="Shea T."/>
            <person name="Shenoy N."/>
            <person name="Sisk P."/>
            <person name="Stolte C."/>
            <person name="Sykes S."/>
            <person name="White J."/>
            <person name="Yandava C."/>
            <person name="Burger G."/>
            <person name="Gray M.W."/>
            <person name="Holland P.W.H."/>
            <person name="King N."/>
            <person name="Lang F.B.F."/>
            <person name="Roger A.J."/>
            <person name="Ruiz-Trillo I."/>
            <person name="Haas B."/>
            <person name="Nusbaum C."/>
            <person name="Birren B."/>
        </authorList>
    </citation>
    <scope>NUCLEOTIDE SEQUENCE [LARGE SCALE GENOMIC DNA]</scope>
    <source>
        <strain evidence="1 2">JP610</strain>
    </source>
</reference>
<dbReference type="GeneID" id="25918023"/>
<sequence length="48" mass="5073">ASARSGAQAMDTITIYDIPNKFIAFAGLVPVLSEVLSEMGQVSYILAL</sequence>
<organism evidence="1 2">
    <name type="scientific">Sphaeroforma arctica JP610</name>
    <dbReference type="NCBI Taxonomy" id="667725"/>
    <lineage>
        <taxon>Eukaryota</taxon>
        <taxon>Ichthyosporea</taxon>
        <taxon>Ichthyophonida</taxon>
        <taxon>Sphaeroforma</taxon>
    </lineage>
</organism>
<dbReference type="RefSeq" id="XP_014143865.1">
    <property type="nucleotide sequence ID" value="XM_014288390.1"/>
</dbReference>
<gene>
    <name evidence="1" type="ORF">SARC_17519</name>
</gene>
<protein>
    <submittedName>
        <fullName evidence="1">Uncharacterized protein</fullName>
    </submittedName>
</protein>
<proteinExistence type="predicted"/>
<dbReference type="AlphaFoldDB" id="A0A0L0F1E3"/>
<feature type="non-terminal residue" evidence="1">
    <location>
        <position position="1"/>
    </location>
</feature>
<dbReference type="EMBL" id="KQ252650">
    <property type="protein sequence ID" value="KNC69963.1"/>
    <property type="molecule type" value="Genomic_DNA"/>
</dbReference>
<evidence type="ECO:0000313" key="2">
    <source>
        <dbReference type="Proteomes" id="UP000054560"/>
    </source>
</evidence>
<keyword evidence="2" id="KW-1185">Reference proteome</keyword>
<evidence type="ECO:0000313" key="1">
    <source>
        <dbReference type="EMBL" id="KNC69963.1"/>
    </source>
</evidence>
<accession>A0A0L0F1E3</accession>